<accession>A0A822Y194</accession>
<sequence length="120" mass="13068">METKKAFIGYSHGDLNRNLLEILQSTTIGPQPPISPRPDCAYMLRFDNSLRRAFDSPLMAGIGGVIYNSKGVISWVFSGPVVAQDASEAEVQPLLVGLRAARALQVEPLLVEGESRITIE</sequence>
<protein>
    <recommendedName>
        <fullName evidence="1">RNase H type-1 domain-containing protein</fullName>
    </recommendedName>
</protein>
<dbReference type="Proteomes" id="UP000607653">
    <property type="component" value="Unassembled WGS sequence"/>
</dbReference>
<evidence type="ECO:0000259" key="1">
    <source>
        <dbReference type="Pfam" id="PF13456"/>
    </source>
</evidence>
<comment type="caution">
    <text evidence="2">The sequence shown here is derived from an EMBL/GenBank/DDBJ whole genome shotgun (WGS) entry which is preliminary data.</text>
</comment>
<dbReference type="AlphaFoldDB" id="A0A822Y194"/>
<proteinExistence type="predicted"/>
<dbReference type="InterPro" id="IPR002156">
    <property type="entry name" value="RNaseH_domain"/>
</dbReference>
<dbReference type="GO" id="GO:0003676">
    <property type="term" value="F:nucleic acid binding"/>
    <property type="evidence" value="ECO:0007669"/>
    <property type="project" value="InterPro"/>
</dbReference>
<dbReference type="Pfam" id="PF13456">
    <property type="entry name" value="RVT_3"/>
    <property type="match status" value="1"/>
</dbReference>
<evidence type="ECO:0000313" key="2">
    <source>
        <dbReference type="EMBL" id="DAD25059.1"/>
    </source>
</evidence>
<organism evidence="2 3">
    <name type="scientific">Nelumbo nucifera</name>
    <name type="common">Sacred lotus</name>
    <dbReference type="NCBI Taxonomy" id="4432"/>
    <lineage>
        <taxon>Eukaryota</taxon>
        <taxon>Viridiplantae</taxon>
        <taxon>Streptophyta</taxon>
        <taxon>Embryophyta</taxon>
        <taxon>Tracheophyta</taxon>
        <taxon>Spermatophyta</taxon>
        <taxon>Magnoliopsida</taxon>
        <taxon>Proteales</taxon>
        <taxon>Nelumbonaceae</taxon>
        <taxon>Nelumbo</taxon>
    </lineage>
</organism>
<evidence type="ECO:0000313" key="3">
    <source>
        <dbReference type="Proteomes" id="UP000607653"/>
    </source>
</evidence>
<feature type="domain" description="RNase H type-1" evidence="1">
    <location>
        <begin position="59"/>
        <end position="116"/>
    </location>
</feature>
<gene>
    <name evidence="2" type="ORF">HUJ06_026523</name>
</gene>
<reference evidence="2 3" key="1">
    <citation type="journal article" date="2020" name="Mol. Biol. Evol.">
        <title>Distinct Expression and Methylation Patterns for Genes with Different Fates following a Single Whole-Genome Duplication in Flowering Plants.</title>
        <authorList>
            <person name="Shi T."/>
            <person name="Rahmani R.S."/>
            <person name="Gugger P.F."/>
            <person name="Wang M."/>
            <person name="Li H."/>
            <person name="Zhang Y."/>
            <person name="Li Z."/>
            <person name="Wang Q."/>
            <person name="Van de Peer Y."/>
            <person name="Marchal K."/>
            <person name="Chen J."/>
        </authorList>
    </citation>
    <scope>NUCLEOTIDE SEQUENCE [LARGE SCALE GENOMIC DNA]</scope>
    <source>
        <tissue evidence="2">Leaf</tissue>
    </source>
</reference>
<dbReference type="EMBL" id="DUZY01000001">
    <property type="protein sequence ID" value="DAD25059.1"/>
    <property type="molecule type" value="Genomic_DNA"/>
</dbReference>
<dbReference type="GO" id="GO:0004523">
    <property type="term" value="F:RNA-DNA hybrid ribonuclease activity"/>
    <property type="evidence" value="ECO:0007669"/>
    <property type="project" value="InterPro"/>
</dbReference>
<keyword evidence="3" id="KW-1185">Reference proteome</keyword>
<name>A0A822Y194_NELNU</name>